<keyword evidence="3" id="KW-1133">Transmembrane helix</keyword>
<organism evidence="5 6">
    <name type="scientific">Perca fluviatilis</name>
    <name type="common">European perch</name>
    <dbReference type="NCBI Taxonomy" id="8168"/>
    <lineage>
        <taxon>Eukaryota</taxon>
        <taxon>Metazoa</taxon>
        <taxon>Chordata</taxon>
        <taxon>Craniata</taxon>
        <taxon>Vertebrata</taxon>
        <taxon>Euteleostomi</taxon>
        <taxon>Actinopterygii</taxon>
        <taxon>Neopterygii</taxon>
        <taxon>Teleostei</taxon>
        <taxon>Neoteleostei</taxon>
        <taxon>Acanthomorphata</taxon>
        <taxon>Eupercaria</taxon>
        <taxon>Perciformes</taxon>
        <taxon>Percoidei</taxon>
        <taxon>Percidae</taxon>
        <taxon>Percinae</taxon>
        <taxon>Perca</taxon>
    </lineage>
</organism>
<sequence>MLCVKITREWTFTFNIIRTLDFGLSRGLYHILFATRLRLLKIMFFSDIFLVFSLMTFLWDFHVSSCDPDCTDKPEFTPTRLVVKYGDPTSASCSVCQHACLGDGTISDVESPVGNSTKNGTTISWTIDRLTEWQTSPMCYSTNYTGYQCCSTLPVTVYQPPDSVSISFVNHTGPMFEGHQYTLQCTVKDVAPVEKLVVMFYRGQTALGQPQSNNDIEKKPVTESFSLNITLSKDDDGVQYWCEAKLELGPDGPQRPPVVMSENITATVYYKPQLKSSHSDLITVAEGNSLQLNCLAVGNPSPMYTWTSPILYYSSGSVLTIDSVTSEDKGRYTCSVSNHMGTVTVTFNVDVKGEFEVLQLSAVSYVGLIIGVIAAVVVLVVICVIIGYSFFYKSNRMGQYNLKDVFCLHTKHSAVPSVE</sequence>
<evidence type="ECO:0000259" key="4">
    <source>
        <dbReference type="PROSITE" id="PS50835"/>
    </source>
</evidence>
<evidence type="ECO:0000256" key="3">
    <source>
        <dbReference type="SAM" id="Phobius"/>
    </source>
</evidence>
<dbReference type="SMART" id="SM00409">
    <property type="entry name" value="IG"/>
    <property type="match status" value="2"/>
</dbReference>
<reference evidence="5 6" key="1">
    <citation type="submission" date="2019-06" db="EMBL/GenBank/DDBJ databases">
        <title>A chromosome-scale genome assembly of the European perch, Perca fluviatilis.</title>
        <authorList>
            <person name="Roques C."/>
            <person name="Zahm M."/>
            <person name="Cabau C."/>
            <person name="Klopp C."/>
            <person name="Bouchez O."/>
            <person name="Donnadieu C."/>
            <person name="Kuhl H."/>
            <person name="Gislard M."/>
            <person name="Guendouz S."/>
            <person name="Journot L."/>
            <person name="Haffray P."/>
            <person name="Bestin A."/>
            <person name="Morvezen R."/>
            <person name="Feron R."/>
            <person name="Wen M."/>
            <person name="Jouanno E."/>
            <person name="Herpin A."/>
            <person name="Schartl M."/>
            <person name="Postlethwait J."/>
            <person name="Schaerlinger B."/>
            <person name="Chardard D."/>
            <person name="Lecocq T."/>
            <person name="Poncet C."/>
            <person name="Jaffrelo L."/>
            <person name="Lampietro C."/>
            <person name="Guiguen Y."/>
        </authorList>
    </citation>
    <scope>NUCLEOTIDE SEQUENCE [LARGE SCALE GENOMIC DNA]</scope>
    <source>
        <tissue evidence="5">Blood</tissue>
    </source>
</reference>
<dbReference type="InterPro" id="IPR013783">
    <property type="entry name" value="Ig-like_fold"/>
</dbReference>
<feature type="transmembrane region" description="Helical" evidence="3">
    <location>
        <begin position="39"/>
        <end position="59"/>
    </location>
</feature>
<keyword evidence="6" id="KW-1185">Reference proteome</keyword>
<dbReference type="GO" id="GO:0007155">
    <property type="term" value="P:cell adhesion"/>
    <property type="evidence" value="ECO:0007669"/>
    <property type="project" value="InterPro"/>
</dbReference>
<feature type="domain" description="Ig-like" evidence="4">
    <location>
        <begin position="161"/>
        <end position="265"/>
    </location>
</feature>
<dbReference type="OrthoDB" id="5843397at2759"/>
<dbReference type="InterPro" id="IPR003598">
    <property type="entry name" value="Ig_sub2"/>
</dbReference>
<dbReference type="InterPro" id="IPR007110">
    <property type="entry name" value="Ig-like_dom"/>
</dbReference>
<dbReference type="EMBL" id="VHII01000001">
    <property type="protein sequence ID" value="KAF1394736.1"/>
    <property type="molecule type" value="Genomic_DNA"/>
</dbReference>
<dbReference type="InterPro" id="IPR036179">
    <property type="entry name" value="Ig-like_dom_sf"/>
</dbReference>
<evidence type="ECO:0000256" key="2">
    <source>
        <dbReference type="ARBA" id="ARBA00023319"/>
    </source>
</evidence>
<dbReference type="Pfam" id="PF13927">
    <property type="entry name" value="Ig_3"/>
    <property type="match status" value="1"/>
</dbReference>
<keyword evidence="3" id="KW-0812">Transmembrane</keyword>
<dbReference type="PANTHER" id="PTHR13771">
    <property type="entry name" value="INTERCELLULAR ADHESION MOLECULE"/>
    <property type="match status" value="1"/>
</dbReference>
<keyword evidence="3" id="KW-0472">Membrane</keyword>
<dbReference type="GO" id="GO:0005178">
    <property type="term" value="F:integrin binding"/>
    <property type="evidence" value="ECO:0007669"/>
    <property type="project" value="InterPro"/>
</dbReference>
<dbReference type="FunFam" id="2.60.40.10:FF:000032">
    <property type="entry name" value="palladin isoform X1"/>
    <property type="match status" value="1"/>
</dbReference>
<dbReference type="AlphaFoldDB" id="A0A6A5FGP6"/>
<evidence type="ECO:0000313" key="6">
    <source>
        <dbReference type="Proteomes" id="UP000465112"/>
    </source>
</evidence>
<name>A0A6A5FGP6_PERFL</name>
<keyword evidence="2" id="KW-0393">Immunoglobulin domain</keyword>
<feature type="transmembrane region" description="Helical" evidence="3">
    <location>
        <begin position="365"/>
        <end position="391"/>
    </location>
</feature>
<evidence type="ECO:0000256" key="1">
    <source>
        <dbReference type="ARBA" id="ARBA00023157"/>
    </source>
</evidence>
<gene>
    <name evidence="5" type="ORF">PFLUV_G00004250</name>
</gene>
<evidence type="ECO:0000313" key="5">
    <source>
        <dbReference type="EMBL" id="KAF1394736.1"/>
    </source>
</evidence>
<dbReference type="PANTHER" id="PTHR13771:SF9">
    <property type="entry name" value="INTERCELLULAR ADHESION MOLECULE 5"/>
    <property type="match status" value="1"/>
</dbReference>
<dbReference type="SMART" id="SM00408">
    <property type="entry name" value="IGc2"/>
    <property type="match status" value="1"/>
</dbReference>
<dbReference type="SUPFAM" id="SSF48726">
    <property type="entry name" value="Immunoglobulin"/>
    <property type="match status" value="2"/>
</dbReference>
<keyword evidence="1" id="KW-1015">Disulfide bond</keyword>
<dbReference type="PROSITE" id="PS50835">
    <property type="entry name" value="IG_LIKE"/>
    <property type="match status" value="2"/>
</dbReference>
<protein>
    <recommendedName>
        <fullName evidence="4">Ig-like domain-containing protein</fullName>
    </recommendedName>
</protein>
<accession>A0A6A5FGP6</accession>
<proteinExistence type="predicted"/>
<dbReference type="InterPro" id="IPR003599">
    <property type="entry name" value="Ig_sub"/>
</dbReference>
<dbReference type="InterPro" id="IPR047012">
    <property type="entry name" value="ICAM_VCAM"/>
</dbReference>
<feature type="domain" description="Ig-like" evidence="4">
    <location>
        <begin position="272"/>
        <end position="346"/>
    </location>
</feature>
<dbReference type="Gene3D" id="2.60.40.10">
    <property type="entry name" value="Immunoglobulins"/>
    <property type="match status" value="3"/>
</dbReference>
<comment type="caution">
    <text evidence="5">The sequence shown here is derived from an EMBL/GenBank/DDBJ whole genome shotgun (WGS) entry which is preliminary data.</text>
</comment>
<dbReference type="Proteomes" id="UP000465112">
    <property type="component" value="Chromosome 1"/>
</dbReference>